<organism evidence="19 20">
    <name type="scientific">Rubinisphaera italica</name>
    <dbReference type="NCBI Taxonomy" id="2527969"/>
    <lineage>
        <taxon>Bacteria</taxon>
        <taxon>Pseudomonadati</taxon>
        <taxon>Planctomycetota</taxon>
        <taxon>Planctomycetia</taxon>
        <taxon>Planctomycetales</taxon>
        <taxon>Planctomycetaceae</taxon>
        <taxon>Rubinisphaera</taxon>
    </lineage>
</organism>
<dbReference type="InterPro" id="IPR010204">
    <property type="entry name" value="NqrC"/>
</dbReference>
<dbReference type="GO" id="GO:0005886">
    <property type="term" value="C:plasma membrane"/>
    <property type="evidence" value="ECO:0007669"/>
    <property type="project" value="UniProtKB-SubCell"/>
</dbReference>
<dbReference type="OrthoDB" id="9794010at2"/>
<sequence>MLQRDSVGGTFTIAAILCVVCSIIVSATAVGLRPIKQKNEQLAFQREVLKVLGLYEADKNTPDQIPELFKKVKPLLVNIDTGKLAETDAVNIDTFDLKEVSSNPELIEEIPAEKDLAGIGTREKITKIYLLMKEDGTIDQMVLPVRGKGLWSTMWGLLSLDGDGKTVRGLTFYQDGETPGLGGEINNARWQASWSNPECPKVILNDAGEVNISFYKGALNCETPNSEHLFEALGGATITTRGVETMMYYWLGDHGYKTLIENLTSGEVKVAQATR</sequence>
<keyword evidence="13 16" id="KW-0830">Ubiquinone</keyword>
<evidence type="ECO:0000256" key="17">
    <source>
        <dbReference type="PIRNR" id="PIRNR009437"/>
    </source>
</evidence>
<comment type="function">
    <text evidence="16">NQR complex catalyzes the reduction of ubiquinone-1 to ubiquinol by two successive reactions, coupled with the transport of Na(+) ions from the cytoplasm to the periplasm. NqrA to NqrE are probably involved in the second step, the conversion of ubisemiquinone to ubiquinol.</text>
</comment>
<keyword evidence="4 16" id="KW-0597">Phosphoprotein</keyword>
<evidence type="ECO:0000256" key="8">
    <source>
        <dbReference type="ARBA" id="ARBA00022967"/>
    </source>
</evidence>
<evidence type="ECO:0000256" key="14">
    <source>
        <dbReference type="ARBA" id="ARBA00023136"/>
    </source>
</evidence>
<keyword evidence="5 16" id="KW-0285">Flavoprotein</keyword>
<keyword evidence="10 16" id="KW-0520">NAD</keyword>
<name>A0A5C5XHB4_9PLAN</name>
<comment type="similarity">
    <text evidence="16 17">Belongs to the NqrC family.</text>
</comment>
<keyword evidence="20" id="KW-1185">Reference proteome</keyword>
<evidence type="ECO:0000256" key="1">
    <source>
        <dbReference type="ARBA" id="ARBA00022448"/>
    </source>
</evidence>
<feature type="domain" description="FMN-binding" evidence="18">
    <location>
        <begin position="149"/>
        <end position="254"/>
    </location>
</feature>
<dbReference type="EC" id="7.2.1.1" evidence="16 17"/>
<evidence type="ECO:0000256" key="2">
    <source>
        <dbReference type="ARBA" id="ARBA00022475"/>
    </source>
</evidence>
<evidence type="ECO:0000256" key="9">
    <source>
        <dbReference type="ARBA" id="ARBA00022989"/>
    </source>
</evidence>
<keyword evidence="14 16" id="KW-0472">Membrane</keyword>
<evidence type="ECO:0000256" key="12">
    <source>
        <dbReference type="ARBA" id="ARBA00023065"/>
    </source>
</evidence>
<evidence type="ECO:0000313" key="19">
    <source>
        <dbReference type="EMBL" id="TWT62556.1"/>
    </source>
</evidence>
<keyword evidence="9 16" id="KW-1133">Transmembrane helix</keyword>
<dbReference type="GO" id="GO:0006814">
    <property type="term" value="P:sodium ion transport"/>
    <property type="evidence" value="ECO:0007669"/>
    <property type="project" value="UniProtKB-UniRule"/>
</dbReference>
<dbReference type="NCBIfam" id="NF003749">
    <property type="entry name" value="PRK05346.1-5"/>
    <property type="match status" value="1"/>
</dbReference>
<feature type="transmembrane region" description="Helical" evidence="16">
    <location>
        <begin position="12"/>
        <end position="32"/>
    </location>
</feature>
<evidence type="ECO:0000256" key="15">
    <source>
        <dbReference type="ARBA" id="ARBA00023201"/>
    </source>
</evidence>
<keyword evidence="15 16" id="KW-0739">Sodium transport</keyword>
<dbReference type="PIRSF" id="PIRSF009437">
    <property type="entry name" value="NQR-1_subunit_C"/>
    <property type="match status" value="1"/>
</dbReference>
<keyword evidence="8 16" id="KW-1278">Translocase</keyword>
<dbReference type="RefSeq" id="WP_146504400.1">
    <property type="nucleotide sequence ID" value="NZ_SJPG01000001.1"/>
</dbReference>
<keyword evidence="19" id="KW-0560">Oxidoreductase</keyword>
<dbReference type="PANTHER" id="PTHR37838:SF1">
    <property type="entry name" value="NA(+)-TRANSLOCATING NADH-QUINONE REDUCTASE SUBUNIT C"/>
    <property type="match status" value="1"/>
</dbReference>
<dbReference type="GO" id="GO:0010181">
    <property type="term" value="F:FMN binding"/>
    <property type="evidence" value="ECO:0007669"/>
    <property type="project" value="UniProtKB-UniRule"/>
</dbReference>
<comment type="subunit">
    <text evidence="16 17">Composed of six subunits; NqrA, NqrB, NqrC, NqrD, NqrE and NqrF.</text>
</comment>
<dbReference type="HAMAP" id="MF_00427">
    <property type="entry name" value="NqrC"/>
    <property type="match status" value="1"/>
</dbReference>
<dbReference type="PANTHER" id="PTHR37838">
    <property type="entry name" value="NA(+)-TRANSLOCATING NADH-QUINONE REDUCTASE SUBUNIT C"/>
    <property type="match status" value="1"/>
</dbReference>
<evidence type="ECO:0000256" key="7">
    <source>
        <dbReference type="ARBA" id="ARBA00022692"/>
    </source>
</evidence>
<dbReference type="EMBL" id="SJPG01000001">
    <property type="protein sequence ID" value="TWT62556.1"/>
    <property type="molecule type" value="Genomic_DNA"/>
</dbReference>
<dbReference type="SMART" id="SM00900">
    <property type="entry name" value="FMN_bind"/>
    <property type="match status" value="1"/>
</dbReference>
<keyword evidence="11 16" id="KW-0915">Sodium</keyword>
<protein>
    <recommendedName>
        <fullName evidence="16 17">Na(+)-translocating NADH-quinone reductase subunit C</fullName>
        <shortName evidence="16 17">Na(+)-NQR subunit C</shortName>
        <shortName evidence="16 17">Na(+)-translocating NQR subunit C</shortName>
        <ecNumber evidence="16 17">7.2.1.1</ecNumber>
    </recommendedName>
    <alternativeName>
        <fullName evidence="16 17">NQR complex subunit C</fullName>
    </alternativeName>
    <alternativeName>
        <fullName evidence="16 17">NQR-1 subunit C</fullName>
    </alternativeName>
</protein>
<dbReference type="Pfam" id="PF04205">
    <property type="entry name" value="FMN_bind"/>
    <property type="match status" value="1"/>
</dbReference>
<dbReference type="NCBIfam" id="TIGR01938">
    <property type="entry name" value="nqrC"/>
    <property type="match status" value="1"/>
</dbReference>
<comment type="subcellular location">
    <subcellularLocation>
        <location evidence="16">Cell membrane</location>
        <topology evidence="16">Single-pass membrane protein</topology>
    </subcellularLocation>
</comment>
<comment type="caution">
    <text evidence="19">The sequence shown here is derived from an EMBL/GenBank/DDBJ whole genome shotgun (WGS) entry which is preliminary data.</text>
</comment>
<keyword evidence="12 16" id="KW-0406">Ion transport</keyword>
<reference evidence="19 20" key="1">
    <citation type="submission" date="2019-02" db="EMBL/GenBank/DDBJ databases">
        <title>Deep-cultivation of Planctomycetes and their phenomic and genomic characterization uncovers novel biology.</title>
        <authorList>
            <person name="Wiegand S."/>
            <person name="Jogler M."/>
            <person name="Boedeker C."/>
            <person name="Pinto D."/>
            <person name="Vollmers J."/>
            <person name="Rivas-Marin E."/>
            <person name="Kohn T."/>
            <person name="Peeters S.H."/>
            <person name="Heuer A."/>
            <person name="Rast P."/>
            <person name="Oberbeckmann S."/>
            <person name="Bunk B."/>
            <person name="Jeske O."/>
            <person name="Meyerdierks A."/>
            <person name="Storesund J.E."/>
            <person name="Kallscheuer N."/>
            <person name="Luecker S."/>
            <person name="Lage O.M."/>
            <person name="Pohl T."/>
            <person name="Merkel B.J."/>
            <person name="Hornburger P."/>
            <person name="Mueller R.-W."/>
            <person name="Bruemmer F."/>
            <person name="Labrenz M."/>
            <person name="Spormann A.M."/>
            <person name="Op Den Camp H."/>
            <person name="Overmann J."/>
            <person name="Amann R."/>
            <person name="Jetten M.S.M."/>
            <person name="Mascher T."/>
            <person name="Medema M.H."/>
            <person name="Devos D.P."/>
            <person name="Kaster A.-K."/>
            <person name="Ovreas L."/>
            <person name="Rohde M."/>
            <person name="Galperin M.Y."/>
            <person name="Jogler C."/>
        </authorList>
    </citation>
    <scope>NUCLEOTIDE SEQUENCE [LARGE SCALE GENOMIC DNA]</scope>
    <source>
        <strain evidence="19 20">Pan54</strain>
    </source>
</reference>
<dbReference type="InterPro" id="IPR007329">
    <property type="entry name" value="FMN-bd"/>
</dbReference>
<comment type="catalytic activity">
    <reaction evidence="16 17">
        <text>a ubiquinone + n Na(+)(in) + NADH + H(+) = a ubiquinol + n Na(+)(out) + NAD(+)</text>
        <dbReference type="Rhea" id="RHEA:47748"/>
        <dbReference type="Rhea" id="RHEA-COMP:9565"/>
        <dbReference type="Rhea" id="RHEA-COMP:9566"/>
        <dbReference type="ChEBI" id="CHEBI:15378"/>
        <dbReference type="ChEBI" id="CHEBI:16389"/>
        <dbReference type="ChEBI" id="CHEBI:17976"/>
        <dbReference type="ChEBI" id="CHEBI:29101"/>
        <dbReference type="ChEBI" id="CHEBI:57540"/>
        <dbReference type="ChEBI" id="CHEBI:57945"/>
        <dbReference type="EC" id="7.2.1.1"/>
    </reaction>
</comment>
<keyword evidence="7 16" id="KW-0812">Transmembrane</keyword>
<feature type="modified residue" description="FMN phosphoryl threonine" evidence="16">
    <location>
        <position position="237"/>
    </location>
</feature>
<evidence type="ECO:0000256" key="3">
    <source>
        <dbReference type="ARBA" id="ARBA00022519"/>
    </source>
</evidence>
<comment type="caution">
    <text evidence="16">Lacks conserved residue(s) required for the propagation of feature annotation.</text>
</comment>
<gene>
    <name evidence="16 19" type="primary">nqrC</name>
    <name evidence="19" type="ORF">Pan54_32990</name>
</gene>
<evidence type="ECO:0000259" key="18">
    <source>
        <dbReference type="SMART" id="SM00900"/>
    </source>
</evidence>
<proteinExistence type="inferred from homology"/>
<evidence type="ECO:0000256" key="6">
    <source>
        <dbReference type="ARBA" id="ARBA00022643"/>
    </source>
</evidence>
<evidence type="ECO:0000256" key="4">
    <source>
        <dbReference type="ARBA" id="ARBA00022553"/>
    </source>
</evidence>
<keyword evidence="2 16" id="KW-1003">Cell membrane</keyword>
<evidence type="ECO:0000256" key="13">
    <source>
        <dbReference type="ARBA" id="ARBA00023075"/>
    </source>
</evidence>
<keyword evidence="6 16" id="KW-0288">FMN</keyword>
<dbReference type="Proteomes" id="UP000316095">
    <property type="component" value="Unassembled WGS sequence"/>
</dbReference>
<dbReference type="AlphaFoldDB" id="A0A5C5XHB4"/>
<dbReference type="GO" id="GO:0016655">
    <property type="term" value="F:oxidoreductase activity, acting on NAD(P)H, quinone or similar compound as acceptor"/>
    <property type="evidence" value="ECO:0007669"/>
    <property type="project" value="UniProtKB-UniRule"/>
</dbReference>
<evidence type="ECO:0000256" key="10">
    <source>
        <dbReference type="ARBA" id="ARBA00023027"/>
    </source>
</evidence>
<keyword evidence="3" id="KW-0997">Cell inner membrane</keyword>
<evidence type="ECO:0000256" key="11">
    <source>
        <dbReference type="ARBA" id="ARBA00023053"/>
    </source>
</evidence>
<evidence type="ECO:0000313" key="20">
    <source>
        <dbReference type="Proteomes" id="UP000316095"/>
    </source>
</evidence>
<evidence type="ECO:0000256" key="16">
    <source>
        <dbReference type="HAMAP-Rule" id="MF_00427"/>
    </source>
</evidence>
<evidence type="ECO:0000256" key="5">
    <source>
        <dbReference type="ARBA" id="ARBA00022630"/>
    </source>
</evidence>
<keyword evidence="1 16" id="KW-0813">Transport</keyword>
<comment type="cofactor">
    <cofactor evidence="16 17">
        <name>FMN</name>
        <dbReference type="ChEBI" id="CHEBI:58210"/>
    </cofactor>
</comment>
<accession>A0A5C5XHB4</accession>